<proteinExistence type="predicted"/>
<dbReference type="STRING" id="1165861.A0A0L0UWM1"/>
<accession>A0A0L0UWM1</accession>
<dbReference type="GO" id="GO:0006310">
    <property type="term" value="P:DNA recombination"/>
    <property type="evidence" value="ECO:0007669"/>
    <property type="project" value="UniProtKB-KW"/>
</dbReference>
<dbReference type="PANTHER" id="PTHR33050">
    <property type="entry name" value="REVERSE TRANSCRIPTASE DOMAIN-CONTAINING PROTEIN"/>
    <property type="match status" value="1"/>
</dbReference>
<evidence type="ECO:0000256" key="2">
    <source>
        <dbReference type="ARBA" id="ARBA00023172"/>
    </source>
</evidence>
<protein>
    <recommendedName>
        <fullName evidence="5">Reverse transcriptase domain-containing protein</fullName>
    </recommendedName>
</protein>
<dbReference type="AlphaFoldDB" id="A0A0L0UWM1"/>
<comment type="caution">
    <text evidence="3">The sequence shown here is derived from an EMBL/GenBank/DDBJ whole genome shotgun (WGS) entry which is preliminary data.</text>
</comment>
<dbReference type="PANTHER" id="PTHR33050:SF7">
    <property type="entry name" value="RIBONUCLEASE H"/>
    <property type="match status" value="1"/>
</dbReference>
<dbReference type="Proteomes" id="UP000054564">
    <property type="component" value="Unassembled WGS sequence"/>
</dbReference>
<dbReference type="InterPro" id="IPR052055">
    <property type="entry name" value="Hepadnavirus_pol/RT"/>
</dbReference>
<evidence type="ECO:0000313" key="3">
    <source>
        <dbReference type="EMBL" id="KNE91420.1"/>
    </source>
</evidence>
<evidence type="ECO:0000313" key="4">
    <source>
        <dbReference type="Proteomes" id="UP000054564"/>
    </source>
</evidence>
<keyword evidence="2" id="KW-0233">DNA recombination</keyword>
<dbReference type="InterPro" id="IPR010998">
    <property type="entry name" value="Integrase_recombinase_N"/>
</dbReference>
<keyword evidence="1" id="KW-0238">DNA-binding</keyword>
<dbReference type="InterPro" id="IPR013762">
    <property type="entry name" value="Integrase-like_cat_sf"/>
</dbReference>
<name>A0A0L0UWM1_9BASI</name>
<dbReference type="GO" id="GO:0015074">
    <property type="term" value="P:DNA integration"/>
    <property type="evidence" value="ECO:0007669"/>
    <property type="project" value="InterPro"/>
</dbReference>
<dbReference type="SUPFAM" id="SSF56349">
    <property type="entry name" value="DNA breaking-rejoining enzymes"/>
    <property type="match status" value="1"/>
</dbReference>
<keyword evidence="4" id="KW-1185">Reference proteome</keyword>
<dbReference type="SUPFAM" id="SSF47823">
    <property type="entry name" value="lambda integrase-like, N-terminal domain"/>
    <property type="match status" value="1"/>
</dbReference>
<organism evidence="3 4">
    <name type="scientific">Puccinia striiformis f. sp. tritici PST-78</name>
    <dbReference type="NCBI Taxonomy" id="1165861"/>
    <lineage>
        <taxon>Eukaryota</taxon>
        <taxon>Fungi</taxon>
        <taxon>Dikarya</taxon>
        <taxon>Basidiomycota</taxon>
        <taxon>Pucciniomycotina</taxon>
        <taxon>Pucciniomycetes</taxon>
        <taxon>Pucciniales</taxon>
        <taxon>Pucciniaceae</taxon>
        <taxon>Puccinia</taxon>
    </lineage>
</organism>
<evidence type="ECO:0000256" key="1">
    <source>
        <dbReference type="ARBA" id="ARBA00023125"/>
    </source>
</evidence>
<dbReference type="EMBL" id="AJIL01000205">
    <property type="protein sequence ID" value="KNE91420.1"/>
    <property type="molecule type" value="Genomic_DNA"/>
</dbReference>
<gene>
    <name evidence="3" type="ORF">PSTG_15168</name>
</gene>
<evidence type="ECO:0008006" key="5">
    <source>
        <dbReference type="Google" id="ProtNLM"/>
    </source>
</evidence>
<dbReference type="GO" id="GO:0003677">
    <property type="term" value="F:DNA binding"/>
    <property type="evidence" value="ECO:0007669"/>
    <property type="project" value="UniProtKB-KW"/>
</dbReference>
<reference evidence="4" key="1">
    <citation type="submission" date="2014-03" db="EMBL/GenBank/DDBJ databases">
        <title>The Genome Sequence of Puccinia striiformis f. sp. tritici PST-78.</title>
        <authorList>
            <consortium name="The Broad Institute Genome Sequencing Platform"/>
            <person name="Cuomo C."/>
            <person name="Hulbert S."/>
            <person name="Chen X."/>
            <person name="Walker B."/>
            <person name="Young S.K."/>
            <person name="Zeng Q."/>
            <person name="Gargeya S."/>
            <person name="Fitzgerald M."/>
            <person name="Haas B."/>
            <person name="Abouelleil A."/>
            <person name="Alvarado L."/>
            <person name="Arachchi H.M."/>
            <person name="Berlin A.M."/>
            <person name="Chapman S.B."/>
            <person name="Goldberg J."/>
            <person name="Griggs A."/>
            <person name="Gujja S."/>
            <person name="Hansen M."/>
            <person name="Howarth C."/>
            <person name="Imamovic A."/>
            <person name="Larimer J."/>
            <person name="McCowan C."/>
            <person name="Montmayeur A."/>
            <person name="Murphy C."/>
            <person name="Neiman D."/>
            <person name="Pearson M."/>
            <person name="Priest M."/>
            <person name="Roberts A."/>
            <person name="Saif S."/>
            <person name="Shea T."/>
            <person name="Sisk P."/>
            <person name="Sykes S."/>
            <person name="Wortman J."/>
            <person name="Nusbaum C."/>
            <person name="Birren B."/>
        </authorList>
    </citation>
    <scope>NUCLEOTIDE SEQUENCE [LARGE SCALE GENOMIC DNA]</scope>
    <source>
        <strain evidence="4">race PST-78</strain>
    </source>
</reference>
<sequence>MGPIDRKAKNAKESTLEQRSVACFLQDLVSIGIHFLASLVINGFAQTVGLETNAENVPKEVLWPEEITCEMDVKAWEIALRECNLLPAFQDVLEGFVEGFDQGIPKHKVAGLQFFTPDNHKSSELARQKTEESIQKELLAQRMYGPFSHDFMKTKFPFFRSSPLGAVVNGGRFGKANQRLILPANDPLVKSVNSFVNSDDFETTWNDFKTLSKFFAEDKRPFKLALFDWEKAYRQIPTRKEQWKYLLVKDFEGSLLLDTRITFGGVAGCGSFGRPADAWKLIMQEHFKLVNIFRWVDDNLFVRLEGDNVSMAQVVEKSTSLGVITNNTKCLAFKEEQKFIGFVWNGIEKTVKLPEGKLEQRLAQIEVFLDVQKKFSYEEVEILAGRLNHVAYLLPHLKCHLNSLYRWLMSWLFRRAKQWTPMDVLLDLERWKLSLNNFEPTRIINWGPPTDIAWVGDASTSFGIGILVGKKWAQFKLLAPGNTPGRIALLETIAIRLGLLMVLKLRDQRGNSLIVWTDNTTTENSINNLKSRDEGANREWMKIQLLLLKHRVNLVGKRVASKDNEADALSRGVRSGQEVKNQVIIDLPTDLRVSLEQVVFYSSIQDFTSSGEVLRTPSAVDLGVLRGWEKSTLKGHNSAVRKFLSYTWHVKKSKFTLPASPGDVYGFCAWAGQNQDKDGDHKISSRTLAKYVGSLRSWHMYHDEPFPQVSDKKITLMVRGAAKEDAKRPKGRSKPAVMIPDLIRLVAELAEGPEEHIAIMDLVVVAFWGMARLGELVCMNRTTMSCAGLTVGNVAFSRDGETATLTLRNVKTAALGELQYIHVCQLNHMLCPVLALQRRCATKTLESALFSFRTASATNNLTRYSVTSTIGKVWTSIGRPELSGHSFRVGGALLRNALGVSISNICVLGRWKSKSHLLYLRPYNLGQTTKAVKLMEALKDAWNETD</sequence>
<dbReference type="Gene3D" id="1.10.443.10">
    <property type="entry name" value="Intergrase catalytic core"/>
    <property type="match status" value="1"/>
</dbReference>
<dbReference type="InterPro" id="IPR011010">
    <property type="entry name" value="DNA_brk_join_enz"/>
</dbReference>
<dbReference type="Gene3D" id="1.10.150.130">
    <property type="match status" value="1"/>
</dbReference>